<evidence type="ECO:0000256" key="2">
    <source>
        <dbReference type="SAM" id="Phobius"/>
    </source>
</evidence>
<reference evidence="4" key="2">
    <citation type="journal article" date="2021" name="Genome Biol. Evol.">
        <title>Developing a high-quality reference genome for a parasitic bivalve with doubly uniparental inheritance (Bivalvia: Unionida).</title>
        <authorList>
            <person name="Smith C.H."/>
        </authorList>
    </citation>
    <scope>NUCLEOTIDE SEQUENCE</scope>
    <source>
        <strain evidence="4">CHS0354</strain>
        <tissue evidence="4">Mantle</tissue>
    </source>
</reference>
<dbReference type="AlphaFoldDB" id="A0AAE0RN89"/>
<keyword evidence="2" id="KW-0472">Membrane</keyword>
<feature type="signal peptide" evidence="3">
    <location>
        <begin position="1"/>
        <end position="26"/>
    </location>
</feature>
<keyword evidence="2" id="KW-1133">Transmembrane helix</keyword>
<evidence type="ECO:0000256" key="3">
    <source>
        <dbReference type="SAM" id="SignalP"/>
    </source>
</evidence>
<evidence type="ECO:0000313" key="5">
    <source>
        <dbReference type="Proteomes" id="UP001195483"/>
    </source>
</evidence>
<reference evidence="4" key="1">
    <citation type="journal article" date="2021" name="Genome Biol. Evol.">
        <title>A High-Quality Reference Genome for a Parasitic Bivalve with Doubly Uniparental Inheritance (Bivalvia: Unionida).</title>
        <authorList>
            <person name="Smith C.H."/>
        </authorList>
    </citation>
    <scope>NUCLEOTIDE SEQUENCE</scope>
    <source>
        <strain evidence="4">CHS0354</strain>
    </source>
</reference>
<evidence type="ECO:0008006" key="6">
    <source>
        <dbReference type="Google" id="ProtNLM"/>
    </source>
</evidence>
<accession>A0AAE0RN89</accession>
<organism evidence="4 5">
    <name type="scientific">Potamilus streckersoni</name>
    <dbReference type="NCBI Taxonomy" id="2493646"/>
    <lineage>
        <taxon>Eukaryota</taxon>
        <taxon>Metazoa</taxon>
        <taxon>Spiralia</taxon>
        <taxon>Lophotrochozoa</taxon>
        <taxon>Mollusca</taxon>
        <taxon>Bivalvia</taxon>
        <taxon>Autobranchia</taxon>
        <taxon>Heteroconchia</taxon>
        <taxon>Palaeoheterodonta</taxon>
        <taxon>Unionida</taxon>
        <taxon>Unionoidea</taxon>
        <taxon>Unionidae</taxon>
        <taxon>Ambleminae</taxon>
        <taxon>Lampsilini</taxon>
        <taxon>Potamilus</taxon>
    </lineage>
</organism>
<dbReference type="EMBL" id="JAEAOA010000362">
    <property type="protein sequence ID" value="KAK3576668.1"/>
    <property type="molecule type" value="Genomic_DNA"/>
</dbReference>
<feature type="chain" id="PRO_5042157943" description="CUB domain-containing protein" evidence="3">
    <location>
        <begin position="27"/>
        <end position="418"/>
    </location>
</feature>
<keyword evidence="2" id="KW-0812">Transmembrane</keyword>
<comment type="caution">
    <text evidence="4">The sequence shown here is derived from an EMBL/GenBank/DDBJ whole genome shotgun (WGS) entry which is preliminary data.</text>
</comment>
<feature type="region of interest" description="Disordered" evidence="1">
    <location>
        <begin position="392"/>
        <end position="418"/>
    </location>
</feature>
<reference evidence="4" key="3">
    <citation type="submission" date="2023-05" db="EMBL/GenBank/DDBJ databases">
        <authorList>
            <person name="Smith C.H."/>
        </authorList>
    </citation>
    <scope>NUCLEOTIDE SEQUENCE</scope>
    <source>
        <strain evidence="4">CHS0354</strain>
        <tissue evidence="4">Mantle</tissue>
    </source>
</reference>
<name>A0AAE0RN89_9BIVA</name>
<keyword evidence="3" id="KW-0732">Signal</keyword>
<proteinExistence type="predicted"/>
<keyword evidence="5" id="KW-1185">Reference proteome</keyword>
<feature type="compositionally biased region" description="Polar residues" evidence="1">
    <location>
        <begin position="395"/>
        <end position="408"/>
    </location>
</feature>
<protein>
    <recommendedName>
        <fullName evidence="6">CUB domain-containing protein</fullName>
    </recommendedName>
</protein>
<gene>
    <name evidence="4" type="ORF">CHS0354_004955</name>
</gene>
<sequence>MAVLVVLEEVLLSSFLLLSFVEHNLADQTFFSLDDPKVCASHATRTHWLKDEDTIVMSAKRHGHFIEDTLFSQCAIISGPDSAAKKQYTEIMLDSFFIDDCGVTLKVEQSPSSFFEKDVQTLFQFSCHVIPEAQSYITMKKNNIRITLNKVDKNLLNYNFVLRISLKESSGSAESLSVGIIVGICVICIVGVFGTIFIIIKYMRIKHWNKRQLDSQTQAGNSHSLQSLNRSQNEHPVRYTSVPHLDHASADVVIVGNQGPNGLCSICGRSHEDFAHVSHEDFEQVVDPAGTQRNIARSSNLVPETSHCLLRQNSAAQTSNQSAGPDKDNPYEIDEAALRNNLIPPSYEDALPSYEEAVAMPKPENLHINIDHIPHPATSETQEPLYQNLEEFQESAASSDIDNMSPLLSRSDRQHNSR</sequence>
<dbReference type="Proteomes" id="UP001195483">
    <property type="component" value="Unassembled WGS sequence"/>
</dbReference>
<evidence type="ECO:0000256" key="1">
    <source>
        <dbReference type="SAM" id="MobiDB-lite"/>
    </source>
</evidence>
<feature type="transmembrane region" description="Helical" evidence="2">
    <location>
        <begin position="176"/>
        <end position="200"/>
    </location>
</feature>
<evidence type="ECO:0000313" key="4">
    <source>
        <dbReference type="EMBL" id="KAK3576668.1"/>
    </source>
</evidence>